<sequence length="154" mass="15678">MKSSIFTSLIGLTALVSAAPADNIRRANDLGHEAKAPLDARQAGYAYPTGTGYSFRPIPYPTGYSSSLASSLPPIPYPTGAIPSYPSVPVPTGSSTCPVDGAVVCNGPNLFGLCNFGHVVWQSVALGTACEDGKIVGTGIYAVPGPTAVSAYKA</sequence>
<protein>
    <submittedName>
        <fullName evidence="2">Uncharacterized protein</fullName>
    </submittedName>
</protein>
<reference evidence="2 3" key="1">
    <citation type="journal article" date="2023" name="G3 (Bethesda)">
        <title>A chromosome-level genome assembly of Zasmidium syzygii isolated from banana leaves.</title>
        <authorList>
            <person name="van Westerhoven A.C."/>
            <person name="Mehrabi R."/>
            <person name="Talebi R."/>
            <person name="Steentjes M.B.F."/>
            <person name="Corcolon B."/>
            <person name="Chong P.A."/>
            <person name="Kema G.H.J."/>
            <person name="Seidl M.F."/>
        </authorList>
    </citation>
    <scope>NUCLEOTIDE SEQUENCE [LARGE SCALE GENOMIC DNA]</scope>
    <source>
        <strain evidence="2 3">P124</strain>
    </source>
</reference>
<gene>
    <name evidence="2" type="ORF">PRZ48_008044</name>
</gene>
<dbReference type="EMBL" id="JAXOVC010000006">
    <property type="protein sequence ID" value="KAK4499858.1"/>
    <property type="molecule type" value="Genomic_DNA"/>
</dbReference>
<evidence type="ECO:0000313" key="3">
    <source>
        <dbReference type="Proteomes" id="UP001305779"/>
    </source>
</evidence>
<proteinExistence type="predicted"/>
<organism evidence="2 3">
    <name type="scientific">Zasmidium cellare</name>
    <name type="common">Wine cellar mold</name>
    <name type="synonym">Racodium cellare</name>
    <dbReference type="NCBI Taxonomy" id="395010"/>
    <lineage>
        <taxon>Eukaryota</taxon>
        <taxon>Fungi</taxon>
        <taxon>Dikarya</taxon>
        <taxon>Ascomycota</taxon>
        <taxon>Pezizomycotina</taxon>
        <taxon>Dothideomycetes</taxon>
        <taxon>Dothideomycetidae</taxon>
        <taxon>Mycosphaerellales</taxon>
        <taxon>Mycosphaerellaceae</taxon>
        <taxon>Zasmidium</taxon>
    </lineage>
</organism>
<comment type="caution">
    <text evidence="2">The sequence shown here is derived from an EMBL/GenBank/DDBJ whole genome shotgun (WGS) entry which is preliminary data.</text>
</comment>
<accession>A0ABR0EFI0</accession>
<evidence type="ECO:0000256" key="1">
    <source>
        <dbReference type="SAM" id="SignalP"/>
    </source>
</evidence>
<keyword evidence="3" id="KW-1185">Reference proteome</keyword>
<evidence type="ECO:0000313" key="2">
    <source>
        <dbReference type="EMBL" id="KAK4499858.1"/>
    </source>
</evidence>
<dbReference type="Proteomes" id="UP001305779">
    <property type="component" value="Unassembled WGS sequence"/>
</dbReference>
<feature type="chain" id="PRO_5046380290" evidence="1">
    <location>
        <begin position="19"/>
        <end position="154"/>
    </location>
</feature>
<keyword evidence="1" id="KW-0732">Signal</keyword>
<feature type="signal peptide" evidence="1">
    <location>
        <begin position="1"/>
        <end position="18"/>
    </location>
</feature>
<name>A0ABR0EFI0_ZASCE</name>